<dbReference type="SUPFAM" id="SSF54236">
    <property type="entry name" value="Ubiquitin-like"/>
    <property type="match status" value="1"/>
</dbReference>
<feature type="transmembrane region" description="Helical" evidence="1">
    <location>
        <begin position="154"/>
        <end position="175"/>
    </location>
</feature>
<sequence length="221" mass="25003">MYVVQVRVEAVDRDGKAIVRRSIPVPLKPSKGRFKNATVLDLKRSIRGIMGVPVGDQELSGPLPFEDRLDDDVNLAERGIVPGVQAARAHSEVNPGELFTTANVSAARARLRLSSETFSSSDVFLLRTKHPLREYILADGFYYQRIKNPCFRMLARLLGLALVFATLAALAPWLWNVGKLALPKPKVWLDFEKKIIKFIMLQELDEDIPQEIRERLEKLEL</sequence>
<dbReference type="EMBL" id="CP151507">
    <property type="protein sequence ID" value="WZN63296.1"/>
    <property type="molecule type" value="Genomic_DNA"/>
</dbReference>
<gene>
    <name evidence="2" type="ORF">HKI87_07g48440</name>
</gene>
<evidence type="ECO:0008006" key="4">
    <source>
        <dbReference type="Google" id="ProtNLM"/>
    </source>
</evidence>
<proteinExistence type="predicted"/>
<dbReference type="InterPro" id="IPR029071">
    <property type="entry name" value="Ubiquitin-like_domsf"/>
</dbReference>
<keyword evidence="1" id="KW-1133">Transmembrane helix</keyword>
<name>A0AAX4PB34_9CHLO</name>
<dbReference type="AlphaFoldDB" id="A0AAX4PB34"/>
<keyword evidence="1" id="KW-0472">Membrane</keyword>
<organism evidence="2 3">
    <name type="scientific">Chloropicon roscoffensis</name>
    <dbReference type="NCBI Taxonomy" id="1461544"/>
    <lineage>
        <taxon>Eukaryota</taxon>
        <taxon>Viridiplantae</taxon>
        <taxon>Chlorophyta</taxon>
        <taxon>Chloropicophyceae</taxon>
        <taxon>Chloropicales</taxon>
        <taxon>Chloropicaceae</taxon>
        <taxon>Chloropicon</taxon>
    </lineage>
</organism>
<evidence type="ECO:0000256" key="1">
    <source>
        <dbReference type="SAM" id="Phobius"/>
    </source>
</evidence>
<keyword evidence="3" id="KW-1185">Reference proteome</keyword>
<dbReference type="Proteomes" id="UP001472866">
    <property type="component" value="Chromosome 07"/>
</dbReference>
<evidence type="ECO:0000313" key="3">
    <source>
        <dbReference type="Proteomes" id="UP001472866"/>
    </source>
</evidence>
<keyword evidence="1" id="KW-0812">Transmembrane</keyword>
<dbReference type="CDD" id="cd17039">
    <property type="entry name" value="Ubl_ubiquitin_like"/>
    <property type="match status" value="1"/>
</dbReference>
<accession>A0AAX4PB34</accession>
<protein>
    <recommendedName>
        <fullName evidence="4">Ubiquitin-like domain-containing protein</fullName>
    </recommendedName>
</protein>
<reference evidence="2 3" key="1">
    <citation type="submission" date="2024-03" db="EMBL/GenBank/DDBJ databases">
        <title>Complete genome sequence of the green alga Chloropicon roscoffensis RCC1871.</title>
        <authorList>
            <person name="Lemieux C."/>
            <person name="Pombert J.-F."/>
            <person name="Otis C."/>
            <person name="Turmel M."/>
        </authorList>
    </citation>
    <scope>NUCLEOTIDE SEQUENCE [LARGE SCALE GENOMIC DNA]</scope>
    <source>
        <strain evidence="2 3">RCC1871</strain>
    </source>
</reference>
<evidence type="ECO:0000313" key="2">
    <source>
        <dbReference type="EMBL" id="WZN63296.1"/>
    </source>
</evidence>